<evidence type="ECO:0000256" key="1">
    <source>
        <dbReference type="SAM" id="Phobius"/>
    </source>
</evidence>
<evidence type="ECO:0000313" key="4">
    <source>
        <dbReference type="Proteomes" id="UP000539175"/>
    </source>
</evidence>
<dbReference type="Pfam" id="PF01757">
    <property type="entry name" value="Acyl_transf_3"/>
    <property type="match status" value="1"/>
</dbReference>
<feature type="transmembrane region" description="Helical" evidence="1">
    <location>
        <begin position="315"/>
        <end position="337"/>
    </location>
</feature>
<dbReference type="GO" id="GO:0016747">
    <property type="term" value="F:acyltransferase activity, transferring groups other than amino-acyl groups"/>
    <property type="evidence" value="ECO:0007669"/>
    <property type="project" value="InterPro"/>
</dbReference>
<dbReference type="PANTHER" id="PTHR23028">
    <property type="entry name" value="ACETYLTRANSFERASE"/>
    <property type="match status" value="1"/>
</dbReference>
<feature type="transmembrane region" description="Helical" evidence="1">
    <location>
        <begin position="184"/>
        <end position="203"/>
    </location>
</feature>
<gene>
    <name evidence="3" type="ORF">FHS74_004700</name>
</gene>
<sequence>MSRTTIKCLMEGAGGRPRGFDSLRSILAIAVVLWHTSSICYGLDGEAWLWTGPLRPLGYFIVPAFFALSGFLVAGSLLRNDLTTFVTLRLVRIYPALAVEVFISAFIIGIGVTNLGIGDYFTGRRLYSYLLNVIGFVHYSLPGVFTENPVAGVVNAQLWTIPYELYCYGVLTIVALIGLCRRPVGFMMAVVILNIFILIYATYGDDTLAFAVRPPGGLAILCFLYGVGFYLVRDKIPMNWALFIGSLIAYTGFVFFAETVYASAVFATYMTIFLGLKKKKIPLISGMAKYSYGVYLYGYPLQQMVYQSLPAGKAWWSNFLISFPLSLAGAALSWHLVERRFDEKKKSIVAAANRLRDDLRARWVGPIPGRGVDTPRN</sequence>
<comment type="caution">
    <text evidence="3">The sequence shown here is derived from an EMBL/GenBank/DDBJ whole genome shotgun (WGS) entry which is preliminary data.</text>
</comment>
<organism evidence="3 4">
    <name type="scientific">Nitrospirillum iridis</name>
    <dbReference type="NCBI Taxonomy" id="765888"/>
    <lineage>
        <taxon>Bacteria</taxon>
        <taxon>Pseudomonadati</taxon>
        <taxon>Pseudomonadota</taxon>
        <taxon>Alphaproteobacteria</taxon>
        <taxon>Rhodospirillales</taxon>
        <taxon>Azospirillaceae</taxon>
        <taxon>Nitrospirillum</taxon>
    </lineage>
</organism>
<feature type="transmembrane region" description="Helical" evidence="1">
    <location>
        <begin position="129"/>
        <end position="146"/>
    </location>
</feature>
<dbReference type="AlphaFoldDB" id="A0A7X0B2E8"/>
<feature type="transmembrane region" description="Helical" evidence="1">
    <location>
        <begin position="239"/>
        <end position="255"/>
    </location>
</feature>
<dbReference type="InterPro" id="IPR050879">
    <property type="entry name" value="Acyltransferase_3"/>
</dbReference>
<name>A0A7X0B2E8_9PROT</name>
<accession>A0A7X0B2E8</accession>
<dbReference type="Proteomes" id="UP000539175">
    <property type="component" value="Unassembled WGS sequence"/>
</dbReference>
<dbReference type="EMBL" id="JACIIZ010000015">
    <property type="protein sequence ID" value="MBB6254117.1"/>
    <property type="molecule type" value="Genomic_DNA"/>
</dbReference>
<dbReference type="PANTHER" id="PTHR23028:SF53">
    <property type="entry name" value="ACYL_TRANSF_3 DOMAIN-CONTAINING PROTEIN"/>
    <property type="match status" value="1"/>
</dbReference>
<keyword evidence="1" id="KW-1133">Transmembrane helix</keyword>
<feature type="transmembrane region" description="Helical" evidence="1">
    <location>
        <begin position="261"/>
        <end position="278"/>
    </location>
</feature>
<reference evidence="3 4" key="1">
    <citation type="submission" date="2020-08" db="EMBL/GenBank/DDBJ databases">
        <title>Genomic Encyclopedia of Type Strains, Phase IV (KMG-IV): sequencing the most valuable type-strain genomes for metagenomic binning, comparative biology and taxonomic classification.</title>
        <authorList>
            <person name="Goeker M."/>
        </authorList>
    </citation>
    <scope>NUCLEOTIDE SEQUENCE [LARGE SCALE GENOMIC DNA]</scope>
    <source>
        <strain evidence="3 4">DSM 22198</strain>
    </source>
</reference>
<keyword evidence="4" id="KW-1185">Reference proteome</keyword>
<evidence type="ECO:0000313" key="3">
    <source>
        <dbReference type="EMBL" id="MBB6254117.1"/>
    </source>
</evidence>
<feature type="transmembrane region" description="Helical" evidence="1">
    <location>
        <begin position="215"/>
        <end position="232"/>
    </location>
</feature>
<dbReference type="RefSeq" id="WP_184806034.1">
    <property type="nucleotide sequence ID" value="NZ_JACIIZ010000015.1"/>
</dbReference>
<proteinExistence type="predicted"/>
<feature type="transmembrane region" description="Helical" evidence="1">
    <location>
        <begin position="158"/>
        <end position="177"/>
    </location>
</feature>
<dbReference type="GO" id="GO:0016020">
    <property type="term" value="C:membrane"/>
    <property type="evidence" value="ECO:0007669"/>
    <property type="project" value="TreeGrafter"/>
</dbReference>
<evidence type="ECO:0000259" key="2">
    <source>
        <dbReference type="Pfam" id="PF01757"/>
    </source>
</evidence>
<dbReference type="InterPro" id="IPR002656">
    <property type="entry name" value="Acyl_transf_3_dom"/>
</dbReference>
<keyword evidence="1" id="KW-0812">Transmembrane</keyword>
<feature type="transmembrane region" description="Helical" evidence="1">
    <location>
        <begin position="290"/>
        <end position="309"/>
    </location>
</feature>
<dbReference type="GO" id="GO:0000271">
    <property type="term" value="P:polysaccharide biosynthetic process"/>
    <property type="evidence" value="ECO:0007669"/>
    <property type="project" value="TreeGrafter"/>
</dbReference>
<protein>
    <submittedName>
        <fullName evidence="3">Peptidoglycan/LPS O-acetylase OafA/YrhL</fullName>
    </submittedName>
</protein>
<keyword evidence="1" id="KW-0472">Membrane</keyword>
<feature type="transmembrane region" description="Helical" evidence="1">
    <location>
        <begin position="57"/>
        <end position="78"/>
    </location>
</feature>
<feature type="domain" description="Acyltransferase 3" evidence="2">
    <location>
        <begin position="19"/>
        <end position="333"/>
    </location>
</feature>
<feature type="transmembrane region" description="Helical" evidence="1">
    <location>
        <begin position="93"/>
        <end position="117"/>
    </location>
</feature>